<protein>
    <recommendedName>
        <fullName evidence="5">PEGA domain-containing protein</fullName>
    </recommendedName>
</protein>
<keyword evidence="2" id="KW-0812">Transmembrane</keyword>
<evidence type="ECO:0000313" key="3">
    <source>
        <dbReference type="EMBL" id="MCY1076203.1"/>
    </source>
</evidence>
<reference evidence="3 4" key="1">
    <citation type="submission" date="2022-11" db="EMBL/GenBank/DDBJ databases">
        <title>Minimal conservation of predation-associated metabolite biosynthetic gene clusters underscores biosynthetic potential of Myxococcota including descriptions for ten novel species: Archangium lansinium sp. nov., Myxococcus landrumus sp. nov., Nannocystis bai.</title>
        <authorList>
            <person name="Ahearne A."/>
            <person name="Stevens C."/>
            <person name="Phillips K."/>
        </authorList>
    </citation>
    <scope>NUCLEOTIDE SEQUENCE [LARGE SCALE GENOMIC DNA]</scope>
    <source>
        <strain evidence="3 4">MIWBW</strain>
    </source>
</reference>
<organism evidence="3 4">
    <name type="scientific">Archangium lansingense</name>
    <dbReference type="NCBI Taxonomy" id="2995310"/>
    <lineage>
        <taxon>Bacteria</taxon>
        <taxon>Pseudomonadati</taxon>
        <taxon>Myxococcota</taxon>
        <taxon>Myxococcia</taxon>
        <taxon>Myxococcales</taxon>
        <taxon>Cystobacterineae</taxon>
        <taxon>Archangiaceae</taxon>
        <taxon>Archangium</taxon>
    </lineage>
</organism>
<feature type="region of interest" description="Disordered" evidence="1">
    <location>
        <begin position="1"/>
        <end position="28"/>
    </location>
</feature>
<dbReference type="RefSeq" id="WP_267535108.1">
    <property type="nucleotide sequence ID" value="NZ_JAPNKA010000001.1"/>
</dbReference>
<dbReference type="EMBL" id="JAPNKA010000001">
    <property type="protein sequence ID" value="MCY1076203.1"/>
    <property type="molecule type" value="Genomic_DNA"/>
</dbReference>
<keyword evidence="2" id="KW-1133">Transmembrane helix</keyword>
<proteinExistence type="predicted"/>
<sequence>MIRSDPSGATVRTRSGEVLGRTPYEHSDSAMVNHSESFVVDLEGYEPEYVTIKRDQWNGMRTAGGVIGGLFIFPVFATLLWAADYKEAYNVELREATEQQDEAVQPVRASRRAAPERQRSSRR</sequence>
<feature type="compositionally biased region" description="Basic and acidic residues" evidence="1">
    <location>
        <begin position="113"/>
        <end position="123"/>
    </location>
</feature>
<dbReference type="Proteomes" id="UP001207654">
    <property type="component" value="Unassembled WGS sequence"/>
</dbReference>
<keyword evidence="4" id="KW-1185">Reference proteome</keyword>
<evidence type="ECO:0000256" key="2">
    <source>
        <dbReference type="SAM" id="Phobius"/>
    </source>
</evidence>
<feature type="region of interest" description="Disordered" evidence="1">
    <location>
        <begin position="96"/>
        <end position="123"/>
    </location>
</feature>
<name>A0ABT4A3H7_9BACT</name>
<accession>A0ABT4A3H7</accession>
<evidence type="ECO:0000256" key="1">
    <source>
        <dbReference type="SAM" id="MobiDB-lite"/>
    </source>
</evidence>
<gene>
    <name evidence="3" type="ORF">OV287_17135</name>
</gene>
<evidence type="ECO:0000313" key="4">
    <source>
        <dbReference type="Proteomes" id="UP001207654"/>
    </source>
</evidence>
<feature type="transmembrane region" description="Helical" evidence="2">
    <location>
        <begin position="63"/>
        <end position="83"/>
    </location>
</feature>
<evidence type="ECO:0008006" key="5">
    <source>
        <dbReference type="Google" id="ProtNLM"/>
    </source>
</evidence>
<keyword evidence="2" id="KW-0472">Membrane</keyword>
<comment type="caution">
    <text evidence="3">The sequence shown here is derived from an EMBL/GenBank/DDBJ whole genome shotgun (WGS) entry which is preliminary data.</text>
</comment>